<dbReference type="InterPro" id="IPR036873">
    <property type="entry name" value="Rhodanese-like_dom_sf"/>
</dbReference>
<dbReference type="NCBIfam" id="TIGR03865">
    <property type="entry name" value="PQQ_CXXCW"/>
    <property type="match status" value="1"/>
</dbReference>
<gene>
    <name evidence="2" type="ORF">PQ455_16575</name>
</gene>
<evidence type="ECO:0000313" key="3">
    <source>
        <dbReference type="Proteomes" id="UP001220395"/>
    </source>
</evidence>
<proteinExistence type="predicted"/>
<dbReference type="InterPro" id="IPR001763">
    <property type="entry name" value="Rhodanese-like_dom"/>
</dbReference>
<feature type="domain" description="Rhodanese" evidence="1">
    <location>
        <begin position="120"/>
        <end position="169"/>
    </location>
</feature>
<dbReference type="CDD" id="cd00158">
    <property type="entry name" value="RHOD"/>
    <property type="match status" value="1"/>
</dbReference>
<dbReference type="Proteomes" id="UP001220395">
    <property type="component" value="Chromosome"/>
</dbReference>
<dbReference type="SUPFAM" id="SSF52821">
    <property type="entry name" value="Rhodanese/Cell cycle control phosphatase"/>
    <property type="match status" value="1"/>
</dbReference>
<sequence>MLLAFLLLALQAPADPALFDAATGYRTARYRAVVPAPPEGVTRIGVDEVRALHAKGAPLIDVTPAEGAIRDPASGHWRLAMPHDSLPGAHWFPEAGRGVPAAGIESWFVMGVARVTHGSKARPLVVFCLADCWMSWNAALRLHRAGYVDVRWFADGIDGWKEAGLPVKRVVPAR</sequence>
<evidence type="ECO:0000259" key="1">
    <source>
        <dbReference type="PROSITE" id="PS50206"/>
    </source>
</evidence>
<accession>A0ABY7TKG9</accession>
<protein>
    <submittedName>
        <fullName evidence="2">Rhodanese</fullName>
    </submittedName>
</protein>
<dbReference type="EMBL" id="CP117411">
    <property type="protein sequence ID" value="WCT73212.1"/>
    <property type="molecule type" value="Genomic_DNA"/>
</dbReference>
<dbReference type="InterPro" id="IPR022376">
    <property type="entry name" value="PQQ_CXXCW"/>
</dbReference>
<organism evidence="2 3">
    <name type="scientific">Sphingomonas naphthae</name>
    <dbReference type="NCBI Taxonomy" id="1813468"/>
    <lineage>
        <taxon>Bacteria</taxon>
        <taxon>Pseudomonadati</taxon>
        <taxon>Pseudomonadota</taxon>
        <taxon>Alphaproteobacteria</taxon>
        <taxon>Sphingomonadales</taxon>
        <taxon>Sphingomonadaceae</taxon>
        <taxon>Sphingomonas</taxon>
    </lineage>
</organism>
<evidence type="ECO:0000313" key="2">
    <source>
        <dbReference type="EMBL" id="WCT73212.1"/>
    </source>
</evidence>
<dbReference type="RefSeq" id="WP_273687266.1">
    <property type="nucleotide sequence ID" value="NZ_CP117411.1"/>
</dbReference>
<name>A0ABY7TKG9_9SPHN</name>
<keyword evidence="3" id="KW-1185">Reference proteome</keyword>
<reference evidence="2 3" key="1">
    <citation type="submission" date="2023-02" db="EMBL/GenBank/DDBJ databases">
        <title>Genome sequence of Sphingomonas naphthae.</title>
        <authorList>
            <person name="Kim S."/>
            <person name="Heo J."/>
            <person name="Kwon S.-W."/>
        </authorList>
    </citation>
    <scope>NUCLEOTIDE SEQUENCE [LARGE SCALE GENOMIC DNA]</scope>
    <source>
        <strain evidence="2 3">KACC 18716</strain>
    </source>
</reference>
<dbReference type="PROSITE" id="PS50206">
    <property type="entry name" value="RHODANESE_3"/>
    <property type="match status" value="1"/>
</dbReference>
<dbReference type="Gene3D" id="3.40.250.10">
    <property type="entry name" value="Rhodanese-like domain"/>
    <property type="match status" value="1"/>
</dbReference>